<dbReference type="Proteomes" id="UP001458880">
    <property type="component" value="Unassembled WGS sequence"/>
</dbReference>
<sequence length="154" mass="18014">MRQLKNLTTGRLTYTYIQHRLIVSIGLLSHRYTFKNLRFSTDDRRNFRSTLDSPHSRATEYFGAAENFDHSRATEYFGAAENFDQGNARLTEQHFPQLVPRKEGKKSATRRYRVCSQTKAGPKKRKERSYMCRDCDVGLCAVPCFKIYRQVADF</sequence>
<name>A0AAW1KS76_POPJA</name>
<dbReference type="EMBL" id="JASPKY010000184">
    <property type="protein sequence ID" value="KAK9722868.1"/>
    <property type="molecule type" value="Genomic_DNA"/>
</dbReference>
<dbReference type="AlphaFoldDB" id="A0AAW1KS76"/>
<evidence type="ECO:0000313" key="3">
    <source>
        <dbReference type="EMBL" id="KAK9722868.1"/>
    </source>
</evidence>
<comment type="caution">
    <text evidence="3">The sequence shown here is derived from an EMBL/GenBank/DDBJ whole genome shotgun (WGS) entry which is preliminary data.</text>
</comment>
<protein>
    <submittedName>
        <fullName evidence="3">DDE Tnp 1-like zinc-ribbon</fullName>
    </submittedName>
</protein>
<dbReference type="InterPro" id="IPR032718">
    <property type="entry name" value="PGBD4_Znf_C"/>
</dbReference>
<gene>
    <name evidence="3" type="ORF">QE152_g19454</name>
</gene>
<reference evidence="3 4" key="1">
    <citation type="journal article" date="2024" name="BMC Genomics">
        <title>De novo assembly and annotation of Popillia japonica's genome with initial clues to its potential as an invasive pest.</title>
        <authorList>
            <person name="Cucini C."/>
            <person name="Boschi S."/>
            <person name="Funari R."/>
            <person name="Cardaioli E."/>
            <person name="Iannotti N."/>
            <person name="Marturano G."/>
            <person name="Paoli F."/>
            <person name="Bruttini M."/>
            <person name="Carapelli A."/>
            <person name="Frati F."/>
            <person name="Nardi F."/>
        </authorList>
    </citation>
    <scope>NUCLEOTIDE SEQUENCE [LARGE SCALE GENOMIC DNA]</scope>
    <source>
        <strain evidence="3">DMR45628</strain>
    </source>
</reference>
<dbReference type="Pfam" id="PF13842">
    <property type="entry name" value="zf-Tnp_2"/>
    <property type="match status" value="1"/>
</dbReference>
<feature type="region of interest" description="Disordered" evidence="1">
    <location>
        <begin position="99"/>
        <end position="120"/>
    </location>
</feature>
<feature type="domain" description="PiggyBac transposable element-derived protein 4 C-terminal zinc-finger" evidence="2">
    <location>
        <begin position="105"/>
        <end position="148"/>
    </location>
</feature>
<evidence type="ECO:0000313" key="4">
    <source>
        <dbReference type="Proteomes" id="UP001458880"/>
    </source>
</evidence>
<proteinExistence type="predicted"/>
<evidence type="ECO:0000259" key="2">
    <source>
        <dbReference type="Pfam" id="PF13842"/>
    </source>
</evidence>
<accession>A0AAW1KS76</accession>
<keyword evidence="4" id="KW-1185">Reference proteome</keyword>
<evidence type="ECO:0000256" key="1">
    <source>
        <dbReference type="SAM" id="MobiDB-lite"/>
    </source>
</evidence>
<organism evidence="3 4">
    <name type="scientific">Popillia japonica</name>
    <name type="common">Japanese beetle</name>
    <dbReference type="NCBI Taxonomy" id="7064"/>
    <lineage>
        <taxon>Eukaryota</taxon>
        <taxon>Metazoa</taxon>
        <taxon>Ecdysozoa</taxon>
        <taxon>Arthropoda</taxon>
        <taxon>Hexapoda</taxon>
        <taxon>Insecta</taxon>
        <taxon>Pterygota</taxon>
        <taxon>Neoptera</taxon>
        <taxon>Endopterygota</taxon>
        <taxon>Coleoptera</taxon>
        <taxon>Polyphaga</taxon>
        <taxon>Scarabaeiformia</taxon>
        <taxon>Scarabaeidae</taxon>
        <taxon>Rutelinae</taxon>
        <taxon>Popillia</taxon>
    </lineage>
</organism>